<dbReference type="AlphaFoldDB" id="A0AA45WZ44"/>
<dbReference type="SUPFAM" id="SSF52540">
    <property type="entry name" value="P-loop containing nucleoside triphosphate hydrolases"/>
    <property type="match status" value="1"/>
</dbReference>
<dbReference type="InterPro" id="IPR002611">
    <property type="entry name" value="IstB_ATP-bd"/>
</dbReference>
<dbReference type="GO" id="GO:0005524">
    <property type="term" value="F:ATP binding"/>
    <property type="evidence" value="ECO:0007669"/>
    <property type="project" value="InterPro"/>
</dbReference>
<dbReference type="InterPro" id="IPR027417">
    <property type="entry name" value="P-loop_NTPase"/>
</dbReference>
<accession>A0AA45WZ44</accession>
<dbReference type="Proteomes" id="UP001158066">
    <property type="component" value="Unassembled WGS sequence"/>
</dbReference>
<protein>
    <submittedName>
        <fullName evidence="2">DNA replication protein DnaC</fullName>
    </submittedName>
</protein>
<sequence length="262" mass="30161">MTNQTTIDKLHAMRLGAMAVAFESQLVDKNLFNDLSFEDRFGMLVDKEWDKRRSTKLQKLIRTADFRYPNASMESIEYFPDRKLDRSLMLRLSSCRYIQEGRHIILEGASGNGKTFIACALGVAACRNFLKVRYIRLPELLNELVVARGEGTFKKAIRTYQKVQLLIIDEWLLRTLSTEQAMDLFEIIEARTRGGSTIFCTQFDPRGWYQRIGTPDDNTVSEAIIDRIIHNSYEIMVEGQASMRERMGLNAKELADQQVEAD</sequence>
<evidence type="ECO:0000313" key="3">
    <source>
        <dbReference type="Proteomes" id="UP001158066"/>
    </source>
</evidence>
<dbReference type="Gene3D" id="3.40.50.300">
    <property type="entry name" value="P-loop containing nucleotide triphosphate hydrolases"/>
    <property type="match status" value="1"/>
</dbReference>
<dbReference type="CDD" id="cd00009">
    <property type="entry name" value="AAA"/>
    <property type="match status" value="1"/>
</dbReference>
<organism evidence="2 3">
    <name type="scientific">Anoxynatronum buryatiense</name>
    <dbReference type="NCBI Taxonomy" id="489973"/>
    <lineage>
        <taxon>Bacteria</taxon>
        <taxon>Bacillati</taxon>
        <taxon>Bacillota</taxon>
        <taxon>Clostridia</taxon>
        <taxon>Eubacteriales</taxon>
        <taxon>Clostridiaceae</taxon>
        <taxon>Anoxynatronum</taxon>
    </lineage>
</organism>
<dbReference type="PIRSF" id="PIRSF003073">
    <property type="entry name" value="DNAC_TnpB_IstB"/>
    <property type="match status" value="1"/>
</dbReference>
<comment type="caution">
    <text evidence="2">The sequence shown here is derived from an EMBL/GenBank/DDBJ whole genome shotgun (WGS) entry which is preliminary data.</text>
</comment>
<dbReference type="Pfam" id="PF01695">
    <property type="entry name" value="IstB_IS21"/>
    <property type="match status" value="1"/>
</dbReference>
<keyword evidence="3" id="KW-1185">Reference proteome</keyword>
<name>A0AA45WZ44_9CLOT</name>
<dbReference type="PANTHER" id="PTHR30050">
    <property type="entry name" value="CHROMOSOMAL REPLICATION INITIATOR PROTEIN DNAA"/>
    <property type="match status" value="1"/>
</dbReference>
<dbReference type="RefSeq" id="WP_283410913.1">
    <property type="nucleotide sequence ID" value="NZ_FXUF01000027.1"/>
</dbReference>
<proteinExistence type="predicted"/>
<evidence type="ECO:0000313" key="2">
    <source>
        <dbReference type="EMBL" id="SMP72247.1"/>
    </source>
</evidence>
<evidence type="ECO:0000259" key="1">
    <source>
        <dbReference type="Pfam" id="PF01695"/>
    </source>
</evidence>
<dbReference type="EMBL" id="FXUF01000027">
    <property type="protein sequence ID" value="SMP72247.1"/>
    <property type="molecule type" value="Genomic_DNA"/>
</dbReference>
<dbReference type="InterPro" id="IPR028350">
    <property type="entry name" value="DNAC/IstB-like"/>
</dbReference>
<gene>
    <name evidence="2" type="ORF">SAMN06296020_1273</name>
</gene>
<dbReference type="PANTHER" id="PTHR30050:SF4">
    <property type="entry name" value="ATP-BINDING PROTEIN RV3427C IN INSERTION SEQUENCE-RELATED"/>
    <property type="match status" value="1"/>
</dbReference>
<reference evidence="2" key="1">
    <citation type="submission" date="2017-05" db="EMBL/GenBank/DDBJ databases">
        <authorList>
            <person name="Varghese N."/>
            <person name="Submissions S."/>
        </authorList>
    </citation>
    <scope>NUCLEOTIDE SEQUENCE</scope>
    <source>
        <strain evidence="2">Su22</strain>
    </source>
</reference>
<feature type="domain" description="IstB-like ATP-binding" evidence="1">
    <location>
        <begin position="10"/>
        <end position="247"/>
    </location>
</feature>
<dbReference type="GO" id="GO:0006260">
    <property type="term" value="P:DNA replication"/>
    <property type="evidence" value="ECO:0007669"/>
    <property type="project" value="TreeGrafter"/>
</dbReference>